<feature type="domain" description="IprA winged helix-turn-helix" evidence="1">
    <location>
        <begin position="150"/>
        <end position="216"/>
    </location>
</feature>
<dbReference type="Gene3D" id="2.60.120.10">
    <property type="entry name" value="Jelly Rolls"/>
    <property type="match status" value="1"/>
</dbReference>
<dbReference type="InterPro" id="IPR014710">
    <property type="entry name" value="RmlC-like_jellyroll"/>
</dbReference>
<dbReference type="InterPro" id="IPR041687">
    <property type="entry name" value="HTH_46"/>
</dbReference>
<evidence type="ECO:0000313" key="2">
    <source>
        <dbReference type="EMBL" id="PUX23647.1"/>
    </source>
</evidence>
<dbReference type="RefSeq" id="WP_077568726.1">
    <property type="nucleotide sequence ID" value="NZ_CP187984.1"/>
</dbReference>
<reference evidence="2" key="1">
    <citation type="submission" date="2016-12" db="EMBL/GenBank/DDBJ databases">
        <title>Analysis of the Molecular Diversity Among Cronobacter Species Isolated from Filth Flies Using a Pan Genomic DNA Microarray.</title>
        <authorList>
            <person name="Pava-Ripoll M."/>
            <person name="Tall B."/>
            <person name="Farber J."/>
            <person name="Fanning S."/>
            <person name="Lehner A."/>
            <person name="Stephan R."/>
            <person name="Pagotto F."/>
            <person name="Iverson C."/>
            <person name="Ziobro G."/>
            <person name="Miller A."/>
            <person name="Pearson R."/>
            <person name="Yan Q."/>
            <person name="Kim M."/>
            <person name="Jeong S."/>
            <person name="Park J."/>
            <person name="Jun S."/>
            <person name="Choi H."/>
            <person name="Chung T."/>
            <person name="Yoo Y."/>
            <person name="Park E."/>
            <person name="Hwang S."/>
            <person name="Lee B."/>
            <person name="Sathyamoorthy V."/>
            <person name="Carter L."/>
            <person name="Mammel M."/>
            <person name="Jackson S."/>
            <person name="Kothary M."/>
            <person name="Patel I."/>
            <person name="Grim C."/>
            <person name="Gopinath G."/>
            <person name="Gangiredla J."/>
            <person name="Chase H."/>
        </authorList>
    </citation>
    <scope>NUCLEOTIDE SEQUENCE [LARGE SCALE GENOMIC DNA]</scope>
    <source>
        <strain evidence="2">MOD1-Sh41s</strain>
    </source>
</reference>
<accession>A0A2T7B6V7</accession>
<name>A0A2T7B6V7_9ENTR</name>
<dbReference type="AlphaFoldDB" id="A0A2T7B6V7"/>
<gene>
    <name evidence="2" type="ORF">BS411_06925</name>
</gene>
<evidence type="ECO:0000259" key="1">
    <source>
        <dbReference type="Pfam" id="PF15977"/>
    </source>
</evidence>
<protein>
    <recommendedName>
        <fullName evidence="1">IprA winged helix-turn-helix domain-containing protein</fullName>
    </recommendedName>
</protein>
<dbReference type="Pfam" id="PF15977">
    <property type="entry name" value="HTH_46"/>
    <property type="match status" value="1"/>
</dbReference>
<organism evidence="2">
    <name type="scientific">Cronobacter turicensis</name>
    <dbReference type="NCBI Taxonomy" id="413502"/>
    <lineage>
        <taxon>Bacteria</taxon>
        <taxon>Pseudomonadati</taxon>
        <taxon>Pseudomonadota</taxon>
        <taxon>Gammaproteobacteria</taxon>
        <taxon>Enterobacterales</taxon>
        <taxon>Enterobacteriaceae</taxon>
        <taxon>Cronobacter</taxon>
    </lineage>
</organism>
<dbReference type="SUPFAM" id="SSF51206">
    <property type="entry name" value="cAMP-binding domain-like"/>
    <property type="match status" value="1"/>
</dbReference>
<dbReference type="InterPro" id="IPR018490">
    <property type="entry name" value="cNMP-bd_dom_sf"/>
</dbReference>
<comment type="caution">
    <text evidence="2">The sequence shown here is derived from an EMBL/GenBank/DDBJ whole genome shotgun (WGS) entry which is preliminary data.</text>
</comment>
<proteinExistence type="predicted"/>
<dbReference type="EMBL" id="MSAG01000012">
    <property type="protein sequence ID" value="PUX23647.1"/>
    <property type="molecule type" value="Genomic_DNA"/>
</dbReference>
<sequence length="219" mass="25484">MLIVTLSLVRAISMETYPLPERPEEAISHLIYALKNSGDMRHFASGAHMPVQPDNIFVIEQGALSMHRVMDSLTMIESTRPQLLGITYNNQFTRHFTIKAESACEARVVARSEFEAIIEARQLWRELLLVVSWYYDVLYWKSYHFMGRQSYTLIRNCLIELEAKKEPERDEINACDFIRGKTNLSQSYILKVFSDLRKGGYIDISRGRLKSINKLPERY</sequence>
<dbReference type="OrthoDB" id="6563600at2"/>